<feature type="region of interest" description="Disordered" evidence="2">
    <location>
        <begin position="317"/>
        <end position="340"/>
    </location>
</feature>
<dbReference type="RefSeq" id="XP_068362574.1">
    <property type="nucleotide sequence ID" value="XM_068491934.1"/>
</dbReference>
<dbReference type="Proteomes" id="UP000179807">
    <property type="component" value="Unassembled WGS sequence"/>
</dbReference>
<dbReference type="OrthoDB" id="6351660at2759"/>
<accession>A0A1J4KIC7</accession>
<dbReference type="Gene3D" id="1.20.5.1700">
    <property type="match status" value="1"/>
</dbReference>
<evidence type="ECO:0000256" key="1">
    <source>
        <dbReference type="SAM" id="Coils"/>
    </source>
</evidence>
<name>A0A1J4KIC7_9EUKA</name>
<feature type="compositionally biased region" description="Polar residues" evidence="2">
    <location>
        <begin position="317"/>
        <end position="330"/>
    </location>
</feature>
<feature type="coiled-coil region" evidence="1">
    <location>
        <begin position="672"/>
        <end position="820"/>
    </location>
</feature>
<feature type="coiled-coil region" evidence="1">
    <location>
        <begin position="212"/>
        <end position="303"/>
    </location>
</feature>
<reference evidence="3" key="1">
    <citation type="submission" date="2016-07" db="EMBL/GenBank/DDBJ databases">
        <authorList>
            <person name="Rosa I.A."/>
            <person name="Brigido M.C."/>
            <person name="Santos E.O."/>
            <person name="Almeida L.G.P."/>
            <person name="Zingalli R.B."/>
            <person name="Vasconcelos A.T.R."/>
            <person name="Souza W."/>
            <person name="Benchimol M."/>
        </authorList>
    </citation>
    <scope>NUCLEOTIDE SEQUENCE</scope>
    <source>
        <strain evidence="3">4491</strain>
    </source>
</reference>
<dbReference type="EMBL" id="MLAK01000638">
    <property type="protein sequence ID" value="OHT09438.1"/>
    <property type="molecule type" value="Genomic_DNA"/>
</dbReference>
<keyword evidence="1" id="KW-0175">Coiled coil</keyword>
<organism evidence="4 5">
    <name type="scientific">Tritrichomonas foetus</name>
    <dbReference type="NCBI Taxonomy" id="1144522"/>
    <lineage>
        <taxon>Eukaryota</taxon>
        <taxon>Metamonada</taxon>
        <taxon>Parabasalia</taxon>
        <taxon>Tritrichomonadida</taxon>
        <taxon>Tritrichomonadidae</taxon>
        <taxon>Tritrichomonas</taxon>
    </lineage>
</organism>
<evidence type="ECO:0000313" key="5">
    <source>
        <dbReference type="Proteomes" id="UP000179807"/>
    </source>
</evidence>
<sequence>MFETLSDSSSRTDGQDSFSTSSARAAMKKQQLKELNNELMKENALLRSQFEEAVEITAQLQELHQKNQKLVAQVSSIQAEKEDLDHRLEISLATNRELTRKLNEEKRNHSQQNDTNINAMNNEIDKIREQAKAQLDSVLAELEKVKSVHEKDVLQQKTIVGRIDRVLQSGERFFNTKLSTVDELISFFERPVQQQVEAPQAAPAQLAQPQANAELEKRIKRYKNKLRNAQHDQAALQADLVKAQSDNYELTCDFKAKIADLQNKLSSYDDERQRIISQKDSQLAALQAQIEQLHSQVAQAKAQAEAQLLYPKSQTQYAAPQSATQGNTIPKPTKKQSNHDEIEKIGQLQQQVDILNEKLAAAQSKQEDTDHKLADTEQHNAQLKLQLEKARTEVSTLHTLKDSANKEIESLRAALHAKKAAQEPVQQPRPAPNVVKYQRVIEEQKNKILALNQAADKQRKVFEKQSHDLAQLNERLEEANAQTRKVAEDFQEYRQKVESKKPITIEDVLPADAFRCPEFDGPLSACVQKIANNPSLQPVTKLQSTFKAIQAHFGAQLRDLQRSLDETTKENQFLSNSFNKFIIDLSIAVTDQPTTIEDFFKANDGQKLLEQVAEFRVKFDDMKHQTDRLGEIVQRLGESGFGSAQDPVGQINEMKNQFALQSECLASKTSKLKKLRREYRDICQAHEALKTESAQRIDLLTQKVNKFTSQLSQCESQNNQLKSENNKLHNELLDATRRLNSTEEDYKKRESAAIAKVVLEHTEKINALTQKFNELSATYNDLVEDFNAQEEDVKKLEETVENLKRTLAARERENAELKRTIVANEAAAEERLETEKKQISDTYKGAIAELTEQCNKHRADVEKMAKEVADNEKQMAIIKNDCCLLKKQKIKIENEMKQLTAKVDRERKLMETNFTAKRIQYETEMTRKLTEDHQKYEQDKRRICGFAAEAFKLFFNANSTIDEKSYRNVIEQARDELTKLTKSDASVRRIVAARDNQTTEDAVAQVIMTSA</sequence>
<dbReference type="VEuPathDB" id="TrichDB:TRFO_04491"/>
<dbReference type="AlphaFoldDB" id="A0A1J4KIC7"/>
<reference evidence="3" key="3">
    <citation type="journal article" date="2017" name="Biol. Cell">
        <title>The costa of trichomonads: A complex macromolecular cytoskeleton structure made of uncommon proteins.</title>
        <authorList>
            <person name="de Andrade Rosa I."/>
            <person name="Brigido M.C."/>
            <person name="de Oliveira Santos E."/>
            <person name="Gonzaga L."/>
            <person name="Zingali R.B."/>
            <person name="de Vasconcelos A.T."/>
            <person name="de Souza W."/>
            <person name="Benchimol M."/>
        </authorList>
    </citation>
    <scope>NUCLEOTIDE SEQUENCE</scope>
    <source>
        <strain evidence="3">4491</strain>
    </source>
</reference>
<evidence type="ECO:0000313" key="3">
    <source>
        <dbReference type="EMBL" id="ARM19770.1"/>
    </source>
</evidence>
<dbReference type="PANTHER" id="PTHR23159">
    <property type="entry name" value="CENTROSOMAL PROTEIN 2"/>
    <property type="match status" value="1"/>
</dbReference>
<feature type="compositionally biased region" description="Polar residues" evidence="2">
    <location>
        <begin position="1"/>
        <end position="23"/>
    </location>
</feature>
<gene>
    <name evidence="4" type="ORF">TRFO_04491</name>
</gene>
<reference evidence="4 5" key="2">
    <citation type="submission" date="2016-10" db="EMBL/GenBank/DDBJ databases">
        <authorList>
            <person name="Benchimol M."/>
            <person name="Almeida L.G."/>
            <person name="Vasconcelos A.T."/>
            <person name="Perreira-Neves A."/>
            <person name="Rosa I.A."/>
            <person name="Tasca T."/>
            <person name="Bogo M.R."/>
            <person name="de Souza W."/>
        </authorList>
    </citation>
    <scope>NUCLEOTIDE SEQUENCE [LARGE SCALE GENOMIC DNA]</scope>
    <source>
        <strain evidence="4 5">K</strain>
    </source>
</reference>
<dbReference type="EMBL" id="KX579536">
    <property type="protein sequence ID" value="ARM19770.1"/>
    <property type="molecule type" value="Genomic_DNA"/>
</dbReference>
<evidence type="ECO:0000313" key="4">
    <source>
        <dbReference type="EMBL" id="OHT09438.1"/>
    </source>
</evidence>
<feature type="region of interest" description="Disordered" evidence="2">
    <location>
        <begin position="1"/>
        <end position="29"/>
    </location>
</feature>
<dbReference type="PANTHER" id="PTHR23159:SF31">
    <property type="entry name" value="CENTROSOME-ASSOCIATED PROTEIN CEP250 ISOFORM X1"/>
    <property type="match status" value="1"/>
</dbReference>
<feature type="coiled-coil region" evidence="1">
    <location>
        <begin position="847"/>
        <end position="909"/>
    </location>
</feature>
<dbReference type="GeneID" id="94826638"/>
<proteinExistence type="predicted"/>
<protein>
    <submittedName>
        <fullName evidence="4">Uncharacterized protein</fullName>
    </submittedName>
</protein>
<evidence type="ECO:0000256" key="2">
    <source>
        <dbReference type="SAM" id="MobiDB-lite"/>
    </source>
</evidence>
<keyword evidence="5" id="KW-1185">Reference proteome</keyword>